<organism evidence="1 2">
    <name type="scientific">Daphnia sinensis</name>
    <dbReference type="NCBI Taxonomy" id="1820382"/>
    <lineage>
        <taxon>Eukaryota</taxon>
        <taxon>Metazoa</taxon>
        <taxon>Ecdysozoa</taxon>
        <taxon>Arthropoda</taxon>
        <taxon>Crustacea</taxon>
        <taxon>Branchiopoda</taxon>
        <taxon>Diplostraca</taxon>
        <taxon>Cladocera</taxon>
        <taxon>Anomopoda</taxon>
        <taxon>Daphniidae</taxon>
        <taxon>Daphnia</taxon>
        <taxon>Daphnia similis group</taxon>
    </lineage>
</organism>
<keyword evidence="2" id="KW-1185">Reference proteome</keyword>
<gene>
    <name evidence="1" type="ORF">GHT06_012008</name>
</gene>
<reference evidence="1 2" key="1">
    <citation type="submission" date="2022-05" db="EMBL/GenBank/DDBJ databases">
        <title>A multi-omics perspective on studying reproductive biology in Daphnia sinensis.</title>
        <authorList>
            <person name="Jia J."/>
        </authorList>
    </citation>
    <scope>NUCLEOTIDE SEQUENCE [LARGE SCALE GENOMIC DNA]</scope>
    <source>
        <strain evidence="1 2">WSL</strain>
    </source>
</reference>
<name>A0AAD5KXL1_9CRUS</name>
<sequence length="152" mass="17144">MAAGNEKKNRVQDCEELDDIVGECEIVLYTKPADFSPISKILLAITRNKDNIHFQQWYLVARFLCNDRVFTFEAVENEAGRIEALRTTGSVPVGPKPKLVVGRIHTSPQKLLTLAQEHPYNGTAAPILATLKKCQDWFNEYLRMVSPTLCLP</sequence>
<proteinExistence type="predicted"/>
<evidence type="ECO:0000313" key="2">
    <source>
        <dbReference type="Proteomes" id="UP000820818"/>
    </source>
</evidence>
<evidence type="ECO:0000313" key="1">
    <source>
        <dbReference type="EMBL" id="KAI9561052.1"/>
    </source>
</evidence>
<protein>
    <submittedName>
        <fullName evidence="1">Uncharacterized protein</fullName>
    </submittedName>
</protein>
<dbReference type="EMBL" id="WJBH02000003">
    <property type="protein sequence ID" value="KAI9561052.1"/>
    <property type="molecule type" value="Genomic_DNA"/>
</dbReference>
<accession>A0AAD5KXL1</accession>
<dbReference type="AlphaFoldDB" id="A0AAD5KXL1"/>
<dbReference type="Proteomes" id="UP000820818">
    <property type="component" value="Linkage Group LG3"/>
</dbReference>
<comment type="caution">
    <text evidence="1">The sequence shown here is derived from an EMBL/GenBank/DDBJ whole genome shotgun (WGS) entry which is preliminary data.</text>
</comment>